<gene>
    <name evidence="1" type="ORF">HE1_00394</name>
</gene>
<reference evidence="1 2" key="1">
    <citation type="journal article" date="2014" name="FEMS Microbiol. Lett.">
        <title>Draft genome sequences of three Holospora species (Holospora obtusa, Holospora undulata, and Holospora elegans), endonuclear symbiotic bacteria of the ciliate Paramecium caudatum.</title>
        <authorList>
            <person name="Dohra H."/>
            <person name="Tanaka K."/>
            <person name="Suzuki T."/>
            <person name="Fujishima M."/>
            <person name="Suzuki H."/>
        </authorList>
    </citation>
    <scope>NUCLEOTIDE SEQUENCE [LARGE SCALE GENOMIC DNA]</scope>
    <source>
        <strain evidence="1 2">E1</strain>
    </source>
</reference>
<accession>A0A023DXG1</accession>
<dbReference type="OrthoDB" id="58819at2"/>
<proteinExistence type="predicted"/>
<evidence type="ECO:0008006" key="3">
    <source>
        <dbReference type="Google" id="ProtNLM"/>
    </source>
</evidence>
<evidence type="ECO:0000313" key="2">
    <source>
        <dbReference type="Proteomes" id="UP000024842"/>
    </source>
</evidence>
<evidence type="ECO:0000313" key="1">
    <source>
        <dbReference type="EMBL" id="GAJ46073.1"/>
    </source>
</evidence>
<name>A0A023DXG1_9PROT</name>
<dbReference type="EMBL" id="BAUP01000060">
    <property type="protein sequence ID" value="GAJ46073.1"/>
    <property type="molecule type" value="Genomic_DNA"/>
</dbReference>
<dbReference type="AlphaFoldDB" id="A0A023DXG1"/>
<organism evidence="1 2">
    <name type="scientific">Holospora elegans E1</name>
    <dbReference type="NCBI Taxonomy" id="1427503"/>
    <lineage>
        <taxon>Bacteria</taxon>
        <taxon>Pseudomonadati</taxon>
        <taxon>Pseudomonadota</taxon>
        <taxon>Alphaproteobacteria</taxon>
        <taxon>Holosporales</taxon>
        <taxon>Holosporaceae</taxon>
        <taxon>Holospora</taxon>
    </lineage>
</organism>
<keyword evidence="2" id="KW-1185">Reference proteome</keyword>
<sequence length="177" mass="20726">MQMNLSSLINKIKKILAFHNSRAETFKTFVLSMIDQRKVQHPAMIHKMHSPPSIKSKLERVRRFFKRTSNYSGLFSKALISSIWEPVPKMHLMLDGTNWKFGTQNINCLVLAVKVENIAFPLFWSMLDHQKNSHTLARISLLNQFQEIFGFDKILSFSADREFVGKDWITYLFDLFV</sequence>
<dbReference type="RefSeq" id="WP_035544155.1">
    <property type="nucleotide sequence ID" value="NZ_BAUP01000060.1"/>
</dbReference>
<comment type="caution">
    <text evidence="1">The sequence shown here is derived from an EMBL/GenBank/DDBJ whole genome shotgun (WGS) entry which is preliminary data.</text>
</comment>
<protein>
    <recommendedName>
        <fullName evidence="3">Transposase</fullName>
    </recommendedName>
</protein>
<dbReference type="Proteomes" id="UP000024842">
    <property type="component" value="Unassembled WGS sequence"/>
</dbReference>